<reference evidence="1" key="1">
    <citation type="submission" date="2021-05" db="EMBL/GenBank/DDBJ databases">
        <authorList>
            <person name="Alioto T."/>
            <person name="Alioto T."/>
            <person name="Gomez Garrido J."/>
        </authorList>
    </citation>
    <scope>NUCLEOTIDE SEQUENCE</scope>
</reference>
<dbReference type="EMBL" id="HBUF01667840">
    <property type="protein sequence ID" value="CAG6790020.1"/>
    <property type="molecule type" value="Transcribed_RNA"/>
</dbReference>
<sequence length="122" mass="13847">MIVTLNLNGCHKISHLVKLTVGVGTLNFMPSLELEPSISRLEVDTLPLRRVPKHVPKRCLLSKLNAVFRFLSTRTQMENTPPTSDVKFPCFYFQKKKTPCIALWRKICCAISNGVFMALNRS</sequence>
<dbReference type="AlphaFoldDB" id="A0A8D9FIT5"/>
<protein>
    <submittedName>
        <fullName evidence="1">Uncharacterized protein</fullName>
    </submittedName>
</protein>
<accession>A0A8D9FIT5</accession>
<proteinExistence type="predicted"/>
<name>A0A8D9FIT5_9HEMI</name>
<organism evidence="1">
    <name type="scientific">Cacopsylla melanoneura</name>
    <dbReference type="NCBI Taxonomy" id="428564"/>
    <lineage>
        <taxon>Eukaryota</taxon>
        <taxon>Metazoa</taxon>
        <taxon>Ecdysozoa</taxon>
        <taxon>Arthropoda</taxon>
        <taxon>Hexapoda</taxon>
        <taxon>Insecta</taxon>
        <taxon>Pterygota</taxon>
        <taxon>Neoptera</taxon>
        <taxon>Paraneoptera</taxon>
        <taxon>Hemiptera</taxon>
        <taxon>Sternorrhyncha</taxon>
        <taxon>Psylloidea</taxon>
        <taxon>Psyllidae</taxon>
        <taxon>Psyllinae</taxon>
        <taxon>Cacopsylla</taxon>
    </lineage>
</organism>
<evidence type="ECO:0000313" key="1">
    <source>
        <dbReference type="EMBL" id="CAG6790020.1"/>
    </source>
</evidence>